<evidence type="ECO:0000256" key="5">
    <source>
        <dbReference type="ARBA" id="ARBA00023136"/>
    </source>
</evidence>
<keyword evidence="3 6" id="KW-0812">Transmembrane</keyword>
<evidence type="ECO:0000313" key="8">
    <source>
        <dbReference type="RefSeq" id="XP_013404236.1"/>
    </source>
</evidence>
<dbReference type="InParanoid" id="A0A1S3J1U7"/>
<reference evidence="8" key="1">
    <citation type="submission" date="2025-08" db="UniProtKB">
        <authorList>
            <consortium name="RefSeq"/>
        </authorList>
    </citation>
    <scope>IDENTIFICATION</scope>
    <source>
        <tissue evidence="8">Gonads</tissue>
    </source>
</reference>
<proteinExistence type="inferred from homology"/>
<dbReference type="Proteomes" id="UP000085678">
    <property type="component" value="Unplaced"/>
</dbReference>
<evidence type="ECO:0000256" key="6">
    <source>
        <dbReference type="SAM" id="Phobius"/>
    </source>
</evidence>
<sequence>MGHGSGGWGHHTSHWHSHCPPRWDHGYSAQCWRPPTDTMEVIVVQSPNPNYTDAAKEIMDVITKSAESVLKLIGETLSVEKVPDSVKALEKDDLVKLIEEHMRTGSIFVRVAGLSGALAVCMGAYGAHGLRNADPDKRSVYETANKYHLIHSLALLGTPLTRRPFLVGSLLCSGMLLFSGSCYYYSLTGHDTVRKVTPYGGLLLIAGWFAMAL</sequence>
<dbReference type="GO" id="GO:0016020">
    <property type="term" value="C:membrane"/>
    <property type="evidence" value="ECO:0007669"/>
    <property type="project" value="UniProtKB-SubCell"/>
</dbReference>
<dbReference type="FunCoup" id="A0A1S3J1U7">
    <property type="interactions" value="227"/>
</dbReference>
<gene>
    <name evidence="8" type="primary">LOC106169351</name>
</gene>
<dbReference type="RefSeq" id="XP_013404236.1">
    <property type="nucleotide sequence ID" value="XM_013548782.1"/>
</dbReference>
<name>A0A1S3J1U7_LINAN</name>
<comment type="similarity">
    <text evidence="2">Belongs to the TMEM256 family.</text>
</comment>
<dbReference type="KEGG" id="lak:106169351"/>
<evidence type="ECO:0000256" key="1">
    <source>
        <dbReference type="ARBA" id="ARBA00004141"/>
    </source>
</evidence>
<dbReference type="AlphaFoldDB" id="A0A1S3J1U7"/>
<protein>
    <submittedName>
        <fullName evidence="8">Transmembrane protein 256 homolog</fullName>
    </submittedName>
</protein>
<dbReference type="OrthoDB" id="269173at2759"/>
<dbReference type="PANTHER" id="PTHR43461">
    <property type="entry name" value="TRANSMEMBRANE PROTEIN 256"/>
    <property type="match status" value="1"/>
</dbReference>
<evidence type="ECO:0000313" key="7">
    <source>
        <dbReference type="Proteomes" id="UP000085678"/>
    </source>
</evidence>
<keyword evidence="4 6" id="KW-1133">Transmembrane helix</keyword>
<comment type="subcellular location">
    <subcellularLocation>
        <location evidence="1">Membrane</location>
        <topology evidence="1">Multi-pass membrane protein</topology>
    </subcellularLocation>
</comment>
<keyword evidence="7" id="KW-1185">Reference proteome</keyword>
<evidence type="ECO:0000256" key="2">
    <source>
        <dbReference type="ARBA" id="ARBA00006208"/>
    </source>
</evidence>
<dbReference type="InterPro" id="IPR006696">
    <property type="entry name" value="DUF423"/>
</dbReference>
<feature type="transmembrane region" description="Helical" evidence="6">
    <location>
        <begin position="165"/>
        <end position="184"/>
    </location>
</feature>
<dbReference type="GeneID" id="106169351"/>
<evidence type="ECO:0000256" key="3">
    <source>
        <dbReference type="ARBA" id="ARBA00022692"/>
    </source>
</evidence>
<dbReference type="PANTHER" id="PTHR43461:SF1">
    <property type="entry name" value="TRANSMEMBRANE PROTEIN 256"/>
    <property type="match status" value="1"/>
</dbReference>
<feature type="transmembrane region" description="Helical" evidence="6">
    <location>
        <begin position="107"/>
        <end position="127"/>
    </location>
</feature>
<organism evidence="7 8">
    <name type="scientific">Lingula anatina</name>
    <name type="common">Brachiopod</name>
    <name type="synonym">Lingula unguis</name>
    <dbReference type="NCBI Taxonomy" id="7574"/>
    <lineage>
        <taxon>Eukaryota</taxon>
        <taxon>Metazoa</taxon>
        <taxon>Spiralia</taxon>
        <taxon>Lophotrochozoa</taxon>
        <taxon>Brachiopoda</taxon>
        <taxon>Linguliformea</taxon>
        <taxon>Lingulata</taxon>
        <taxon>Lingulida</taxon>
        <taxon>Linguloidea</taxon>
        <taxon>Lingulidae</taxon>
        <taxon>Lingula</taxon>
    </lineage>
</organism>
<dbReference type="Pfam" id="PF04241">
    <property type="entry name" value="DUF423"/>
    <property type="match status" value="1"/>
</dbReference>
<accession>A0A1S3J1U7</accession>
<keyword evidence="5 6" id="KW-0472">Membrane</keyword>
<evidence type="ECO:0000256" key="4">
    <source>
        <dbReference type="ARBA" id="ARBA00022989"/>
    </source>
</evidence>